<accession>A0ABU2TZ69</accession>
<reference evidence="2" key="1">
    <citation type="submission" date="2023-07" db="EMBL/GenBank/DDBJ databases">
        <title>30 novel species of actinomycetes from the DSMZ collection.</title>
        <authorList>
            <person name="Nouioui I."/>
        </authorList>
    </citation>
    <scope>NUCLEOTIDE SEQUENCE [LARGE SCALE GENOMIC DNA]</scope>
    <source>
        <strain evidence="2">DSM 41699</strain>
    </source>
</reference>
<evidence type="ECO:0000313" key="1">
    <source>
        <dbReference type="EMBL" id="MDT0466241.1"/>
    </source>
</evidence>
<gene>
    <name evidence="1" type="ORF">RM764_25060</name>
</gene>
<name>A0ABU2TZ69_9ACTN</name>
<comment type="caution">
    <text evidence="1">The sequence shown here is derived from an EMBL/GenBank/DDBJ whole genome shotgun (WGS) entry which is preliminary data.</text>
</comment>
<organism evidence="1 2">
    <name type="scientific">Streptomyces gibsoniae</name>
    <dbReference type="NCBI Taxonomy" id="3075529"/>
    <lineage>
        <taxon>Bacteria</taxon>
        <taxon>Bacillati</taxon>
        <taxon>Actinomycetota</taxon>
        <taxon>Actinomycetes</taxon>
        <taxon>Kitasatosporales</taxon>
        <taxon>Streptomycetaceae</taxon>
        <taxon>Streptomyces</taxon>
    </lineage>
</organism>
<dbReference type="EMBL" id="JAVREY010000034">
    <property type="protein sequence ID" value="MDT0466241.1"/>
    <property type="molecule type" value="Genomic_DNA"/>
</dbReference>
<protein>
    <submittedName>
        <fullName evidence="1">Uncharacterized protein</fullName>
    </submittedName>
</protein>
<evidence type="ECO:0000313" key="2">
    <source>
        <dbReference type="Proteomes" id="UP001183809"/>
    </source>
</evidence>
<keyword evidence="2" id="KW-1185">Reference proteome</keyword>
<dbReference type="Proteomes" id="UP001183809">
    <property type="component" value="Unassembled WGS sequence"/>
</dbReference>
<dbReference type="RefSeq" id="WP_311697704.1">
    <property type="nucleotide sequence ID" value="NZ_JAVREY010000034.1"/>
</dbReference>
<sequence>MSVTVFAPETEARFALARRVADTVLFEGCALHPYRGSAAEHRLRRQFGVLVPPAWGADREEEYDFQHTECLMEPGADATLAVELRFLRARRRTVQQARADGTFTTVAELRLGERVLAPLDEGTVERVEAVVTLAELVEGDGVTVAFARPAEEESEPALDADGRAVGRLVRRYEEIDGTLRLSARRLDGPFRVMRLTAVVENTSPWTPADGEAADRGSALPRSLMATHLLLGLSAGSFLSMTEPPEWAKDAIASCRNLHTWPVLAGEPGRADVVLSSPVILGDHPTVPPAHPDGPGSSYAPVAADGALTPSTVRAVTGAASAEGFPDEYGVVQADTGLAPADFAPAPGEVVVDGRPVRAGSRVRLHPGLRRTDAQDLFLRGRTATVESVLHDVDGSVHLAVTVAGDPGADIRRAQGSFLYFRTDEVTPVEDET</sequence>
<proteinExistence type="predicted"/>